<reference evidence="2 3" key="1">
    <citation type="submission" date="2012-02" db="EMBL/GenBank/DDBJ databases">
        <title>Improved High-Quality Draft genome of Joostella marina DSM 19592.</title>
        <authorList>
            <consortium name="US DOE Joint Genome Institute (JGI-PGF)"/>
            <person name="Lucas S."/>
            <person name="Copeland A."/>
            <person name="Lapidus A."/>
            <person name="Bruce D."/>
            <person name="Goodwin L."/>
            <person name="Pitluck S."/>
            <person name="Peters L."/>
            <person name="Chertkov O."/>
            <person name="Ovchinnikova G."/>
            <person name="Kyrpides N."/>
            <person name="Mavromatis K."/>
            <person name="Detter J.C."/>
            <person name="Han C."/>
            <person name="Land M."/>
            <person name="Hauser L."/>
            <person name="Markowitz V."/>
            <person name="Cheng J.-F."/>
            <person name="Hugenholtz P."/>
            <person name="Woyke T."/>
            <person name="Wu D."/>
            <person name="Tindall B."/>
            <person name="Brambilla E."/>
            <person name="Klenk H.-P."/>
            <person name="Eisen J.A."/>
        </authorList>
    </citation>
    <scope>NUCLEOTIDE SEQUENCE [LARGE SCALE GENOMIC DNA]</scope>
    <source>
        <strain evidence="2 3">DSM 19592</strain>
    </source>
</reference>
<dbReference type="OrthoDB" id="1143555at2"/>
<proteinExistence type="predicted"/>
<dbReference type="EMBL" id="JH651379">
    <property type="protein sequence ID" value="EIJ40011.1"/>
    <property type="molecule type" value="Genomic_DNA"/>
</dbReference>
<gene>
    <name evidence="2" type="ORF">JoomaDRAFT_3058</name>
</gene>
<evidence type="ECO:0000256" key="1">
    <source>
        <dbReference type="SAM" id="SignalP"/>
    </source>
</evidence>
<sequence length="183" mass="19992">MKILKNIVALVTLVLVVASCGNGTPSLQEYYVNNADNPNFISLDIPASILGVASNSLNEKQQEAFNSVKKLNVLAFRVNEDNKTDYESEKTTVQSILKDTKYEELMVINSGKHKGVVKYLGDDDTVDEVILFGSDDEMGFALIRVLGNKMKPENMMSLVEAVQKGAVDSGALESQLKGIFNPS</sequence>
<dbReference type="HOGENOM" id="CLU_110644_0_0_10"/>
<dbReference type="RefSeq" id="WP_008613923.1">
    <property type="nucleotide sequence ID" value="NZ_JH651379.1"/>
</dbReference>
<evidence type="ECO:0000313" key="2">
    <source>
        <dbReference type="EMBL" id="EIJ40011.1"/>
    </source>
</evidence>
<feature type="chain" id="PRO_5003668635" description="DUF4252 domain-containing protein" evidence="1">
    <location>
        <begin position="21"/>
        <end position="183"/>
    </location>
</feature>
<organism evidence="2 3">
    <name type="scientific">Galbibacter orientalis DSM 19592</name>
    <dbReference type="NCBI Taxonomy" id="926559"/>
    <lineage>
        <taxon>Bacteria</taxon>
        <taxon>Pseudomonadati</taxon>
        <taxon>Bacteroidota</taxon>
        <taxon>Flavobacteriia</taxon>
        <taxon>Flavobacteriales</taxon>
        <taxon>Flavobacteriaceae</taxon>
        <taxon>Galbibacter</taxon>
    </lineage>
</organism>
<dbReference type="Pfam" id="PF14060">
    <property type="entry name" value="DUF4252"/>
    <property type="match status" value="1"/>
</dbReference>
<dbReference type="PROSITE" id="PS51257">
    <property type="entry name" value="PROKAR_LIPOPROTEIN"/>
    <property type="match status" value="1"/>
</dbReference>
<dbReference type="eggNOG" id="ENOG5032TIK">
    <property type="taxonomic scope" value="Bacteria"/>
</dbReference>
<evidence type="ECO:0000313" key="3">
    <source>
        <dbReference type="Proteomes" id="UP000004690"/>
    </source>
</evidence>
<dbReference type="AlphaFoldDB" id="I3C8R8"/>
<dbReference type="Proteomes" id="UP000004690">
    <property type="component" value="Unassembled WGS sequence"/>
</dbReference>
<name>I3C8R8_9FLAO</name>
<accession>I3C8R8</accession>
<feature type="signal peptide" evidence="1">
    <location>
        <begin position="1"/>
        <end position="20"/>
    </location>
</feature>
<protein>
    <recommendedName>
        <fullName evidence="4">DUF4252 domain-containing protein</fullName>
    </recommendedName>
</protein>
<dbReference type="STRING" id="926559.JoomaDRAFT_3058"/>
<evidence type="ECO:0008006" key="4">
    <source>
        <dbReference type="Google" id="ProtNLM"/>
    </source>
</evidence>
<keyword evidence="1" id="KW-0732">Signal</keyword>
<dbReference type="InterPro" id="IPR025348">
    <property type="entry name" value="DUF4252"/>
</dbReference>
<keyword evidence="3" id="KW-1185">Reference proteome</keyword>